<comment type="caution">
    <text evidence="3">The sequence shown here is derived from an EMBL/GenBank/DDBJ whole genome shotgun (WGS) entry which is preliminary data.</text>
</comment>
<feature type="domain" description="Reverse transcriptase" evidence="2">
    <location>
        <begin position="1"/>
        <end position="98"/>
    </location>
</feature>
<sequence>MGLHQGSVLSPFLFALLMNELTRSIQEKVPWCMLFVDIVLIDETRNGVNARWGSETDGEVRLATQIIPKKGSFKYLGSVIQGSGDINDDVTHRIGVVWRKWRLASESCV</sequence>
<gene>
    <name evidence="3" type="ORF">H5410_065112</name>
</gene>
<dbReference type="AlphaFoldDB" id="A0A9J5VXC7"/>
<dbReference type="EMBL" id="JACXVP010000478">
    <property type="protein sequence ID" value="KAG5567872.1"/>
    <property type="molecule type" value="Genomic_DNA"/>
</dbReference>
<accession>A0A9J5VXC7</accession>
<keyword evidence="1" id="KW-0732">Signal</keyword>
<evidence type="ECO:0000259" key="2">
    <source>
        <dbReference type="PROSITE" id="PS50878"/>
    </source>
</evidence>
<dbReference type="InterPro" id="IPR000477">
    <property type="entry name" value="RT_dom"/>
</dbReference>
<evidence type="ECO:0000313" key="3">
    <source>
        <dbReference type="EMBL" id="KAG5567872.1"/>
    </source>
</evidence>
<protein>
    <recommendedName>
        <fullName evidence="2">Reverse transcriptase domain-containing protein</fullName>
    </recommendedName>
</protein>
<keyword evidence="4" id="KW-1185">Reference proteome</keyword>
<dbReference type="Proteomes" id="UP000824120">
    <property type="component" value="Unassembled WGS sequence"/>
</dbReference>
<dbReference type="PROSITE" id="PS50878">
    <property type="entry name" value="RT_POL"/>
    <property type="match status" value="1"/>
</dbReference>
<proteinExistence type="predicted"/>
<dbReference type="OrthoDB" id="1305822at2759"/>
<organism evidence="3 4">
    <name type="scientific">Solanum commersonii</name>
    <name type="common">Commerson's wild potato</name>
    <name type="synonym">Commerson's nightshade</name>
    <dbReference type="NCBI Taxonomy" id="4109"/>
    <lineage>
        <taxon>Eukaryota</taxon>
        <taxon>Viridiplantae</taxon>
        <taxon>Streptophyta</taxon>
        <taxon>Embryophyta</taxon>
        <taxon>Tracheophyta</taxon>
        <taxon>Spermatophyta</taxon>
        <taxon>Magnoliopsida</taxon>
        <taxon>eudicotyledons</taxon>
        <taxon>Gunneridae</taxon>
        <taxon>Pentapetalae</taxon>
        <taxon>asterids</taxon>
        <taxon>lamiids</taxon>
        <taxon>Solanales</taxon>
        <taxon>Solanaceae</taxon>
        <taxon>Solanoideae</taxon>
        <taxon>Solaneae</taxon>
        <taxon>Solanum</taxon>
    </lineage>
</organism>
<evidence type="ECO:0000313" key="4">
    <source>
        <dbReference type="Proteomes" id="UP000824120"/>
    </source>
</evidence>
<reference evidence="3" key="1">
    <citation type="submission" date="2020-09" db="EMBL/GenBank/DDBJ databases">
        <title>De no assembly of potato wild relative species, Solanum commersonii.</title>
        <authorList>
            <person name="Cho K."/>
        </authorList>
    </citation>
    <scope>NUCLEOTIDE SEQUENCE</scope>
    <source>
        <strain evidence="3">LZ3.2</strain>
        <tissue evidence="3">Leaf</tissue>
    </source>
</reference>
<feature type="chain" id="PRO_5039947875" description="Reverse transcriptase domain-containing protein" evidence="1">
    <location>
        <begin position="25"/>
        <end position="109"/>
    </location>
</feature>
<name>A0A9J5VXC7_SOLCO</name>
<evidence type="ECO:0000256" key="1">
    <source>
        <dbReference type="SAM" id="SignalP"/>
    </source>
</evidence>
<feature type="non-terminal residue" evidence="3">
    <location>
        <position position="109"/>
    </location>
</feature>
<feature type="signal peptide" evidence="1">
    <location>
        <begin position="1"/>
        <end position="24"/>
    </location>
</feature>